<keyword evidence="9" id="KW-0862">Zinc</keyword>
<dbReference type="EMBL" id="MU254068">
    <property type="protein sequence ID" value="KAG9242492.1"/>
    <property type="molecule type" value="Genomic_DNA"/>
</dbReference>
<evidence type="ECO:0000256" key="15">
    <source>
        <dbReference type="ARBA" id="ARBA00023310"/>
    </source>
</evidence>
<dbReference type="InterPro" id="IPR013149">
    <property type="entry name" value="ADH-like_C"/>
</dbReference>
<keyword evidence="12" id="KW-0406">Ion transport</keyword>
<dbReference type="InterPro" id="IPR036291">
    <property type="entry name" value="NAD(P)-bd_dom_sf"/>
</dbReference>
<keyword evidence="15" id="KW-0066">ATP synthesis</keyword>
<dbReference type="InterPro" id="IPR006808">
    <property type="entry name" value="ATP_synth_F0_gsu_mt"/>
</dbReference>
<feature type="domain" description="Alcohol dehydrogenase-like C-terminal" evidence="17">
    <location>
        <begin position="103"/>
        <end position="234"/>
    </location>
</feature>
<evidence type="ECO:0000256" key="10">
    <source>
        <dbReference type="ARBA" id="ARBA00023002"/>
    </source>
</evidence>
<proteinExistence type="inferred from homology"/>
<comment type="similarity">
    <text evidence="4">Belongs to the zinc-containing alcohol dehydrogenase family.</text>
</comment>
<evidence type="ECO:0000256" key="6">
    <source>
        <dbReference type="ARBA" id="ARBA00022547"/>
    </source>
</evidence>
<keyword evidence="10" id="KW-0560">Oxidoreductase</keyword>
<comment type="subcellular location">
    <subcellularLocation>
        <location evidence="2">Mitochondrion membrane</location>
    </subcellularLocation>
</comment>
<name>A0A9P7YZZ1_9HELO</name>
<evidence type="ECO:0000256" key="16">
    <source>
        <dbReference type="SAM" id="MobiDB-lite"/>
    </source>
</evidence>
<keyword evidence="8" id="KW-0375">Hydrogen ion transport</keyword>
<keyword evidence="5" id="KW-0813">Transport</keyword>
<reference evidence="18" key="1">
    <citation type="journal article" date="2021" name="IMA Fungus">
        <title>Genomic characterization of three marine fungi, including Emericellopsis atlantica sp. nov. with signatures of a generalist lifestyle and marine biomass degradation.</title>
        <authorList>
            <person name="Hagestad O.C."/>
            <person name="Hou L."/>
            <person name="Andersen J.H."/>
            <person name="Hansen E.H."/>
            <person name="Altermark B."/>
            <person name="Li C."/>
            <person name="Kuhnert E."/>
            <person name="Cox R.J."/>
            <person name="Crous P.W."/>
            <person name="Spatafora J.W."/>
            <person name="Lail K."/>
            <person name="Amirebrahimi M."/>
            <person name="Lipzen A."/>
            <person name="Pangilinan J."/>
            <person name="Andreopoulos W."/>
            <person name="Hayes R.D."/>
            <person name="Ng V."/>
            <person name="Grigoriev I.V."/>
            <person name="Jackson S.A."/>
            <person name="Sutton T.D.S."/>
            <person name="Dobson A.D.W."/>
            <person name="Rama T."/>
        </authorList>
    </citation>
    <scope>NUCLEOTIDE SEQUENCE</scope>
    <source>
        <strain evidence="18">TRa3180A</strain>
    </source>
</reference>
<dbReference type="GO" id="GO:0006062">
    <property type="term" value="P:sorbitol catabolic process"/>
    <property type="evidence" value="ECO:0007669"/>
    <property type="project" value="TreeGrafter"/>
</dbReference>
<evidence type="ECO:0000256" key="5">
    <source>
        <dbReference type="ARBA" id="ARBA00022448"/>
    </source>
</evidence>
<dbReference type="PANTHER" id="PTHR43161">
    <property type="entry name" value="SORBITOL DEHYDROGENASE"/>
    <property type="match status" value="1"/>
</dbReference>
<feature type="region of interest" description="Disordered" evidence="16">
    <location>
        <begin position="295"/>
        <end position="340"/>
    </location>
</feature>
<keyword evidence="13" id="KW-0496">Mitochondrion</keyword>
<comment type="similarity">
    <text evidence="3">Belongs to the ATPase g subunit family.</text>
</comment>
<evidence type="ECO:0000256" key="11">
    <source>
        <dbReference type="ARBA" id="ARBA00023027"/>
    </source>
</evidence>
<dbReference type="OrthoDB" id="2148442at2759"/>
<evidence type="ECO:0000256" key="8">
    <source>
        <dbReference type="ARBA" id="ARBA00022781"/>
    </source>
</evidence>
<comment type="cofactor">
    <cofactor evidence="1">
        <name>Zn(2+)</name>
        <dbReference type="ChEBI" id="CHEBI:29105"/>
    </cofactor>
</comment>
<dbReference type="GO" id="GO:0015078">
    <property type="term" value="F:proton transmembrane transporter activity"/>
    <property type="evidence" value="ECO:0007669"/>
    <property type="project" value="InterPro"/>
</dbReference>
<dbReference type="Gene3D" id="3.40.50.720">
    <property type="entry name" value="NAD(P)-binding Rossmann-like Domain"/>
    <property type="match status" value="1"/>
</dbReference>
<dbReference type="FunFam" id="3.40.50.720:FF:000068">
    <property type="entry name" value="Sorbitol dehydrogenase"/>
    <property type="match status" value="1"/>
</dbReference>
<dbReference type="Gene3D" id="3.90.180.10">
    <property type="entry name" value="Medium-chain alcohol dehydrogenases, catalytic domain"/>
    <property type="match status" value="1"/>
</dbReference>
<evidence type="ECO:0000256" key="9">
    <source>
        <dbReference type="ARBA" id="ARBA00022833"/>
    </source>
</evidence>
<dbReference type="SUPFAM" id="SSF51735">
    <property type="entry name" value="NAD(P)-binding Rossmann-fold domains"/>
    <property type="match status" value="1"/>
</dbReference>
<dbReference type="GO" id="GO:0003939">
    <property type="term" value="F:L-iditol 2-dehydrogenase (NAD+) activity"/>
    <property type="evidence" value="ECO:0007669"/>
    <property type="project" value="TreeGrafter"/>
</dbReference>
<sequence length="491" mass="52059">MSPSKANIGVYTNPAHELWVGEATPSVEDVEKGVGLKVGEVTVGIRSTGICGYVNHPAIWCHKIGDMTFEDGACLEPLSVSLAAMQRSGVKLGDPVLICGAGPIGLITLLCCQAAGACPIVITDIDEGRLSFAKGLVPSVTTFKIERLPAEESAKAIVKAFGGIEPAIALECTGVESSISSAIWATKFGGKVFVIGVGRNEMVMPFMRLSVREIDLQFQYRYCNTWPKAIRLVQSGVIDMKKVVTHRFELEDAIKAFETAADPKTGAIKVLIKTVSRSALRHTVKLPGQAARRFESTTAKATEATKDTAAKAAEAGKERASKATETAKDTTQKFQSKATEGLSKVGATAGPAISGAAKGLGNALGKIGGRTGKAIAFIERGIPPIIYYARVGMELSKLVFKGQKMNPPPVSTFQQYFQRVVKGARNPSSLIPESANKANPDGILSSIRNMSSAQMTSVGVITAELLGFFTVGEMIGRMKLVGYRGNNGSHH</sequence>
<protein>
    <submittedName>
        <fullName evidence="18">Sorbitol dehydrogenase</fullName>
    </submittedName>
</protein>
<evidence type="ECO:0000313" key="19">
    <source>
        <dbReference type="Proteomes" id="UP000887226"/>
    </source>
</evidence>
<keyword evidence="11" id="KW-0520">NAD</keyword>
<dbReference type="GO" id="GO:0015986">
    <property type="term" value="P:proton motive force-driven ATP synthesis"/>
    <property type="evidence" value="ECO:0007669"/>
    <property type="project" value="InterPro"/>
</dbReference>
<evidence type="ECO:0000256" key="4">
    <source>
        <dbReference type="ARBA" id="ARBA00008072"/>
    </source>
</evidence>
<keyword evidence="14" id="KW-0472">Membrane</keyword>
<keyword evidence="19" id="KW-1185">Reference proteome</keyword>
<dbReference type="PANTHER" id="PTHR43161:SF12">
    <property type="entry name" value="L-ARABINITOL 4-DEHYDROGENASE"/>
    <property type="match status" value="1"/>
</dbReference>
<gene>
    <name evidence="18" type="ORF">BJ878DRAFT_583816</name>
</gene>
<dbReference type="AlphaFoldDB" id="A0A9P7YZZ1"/>
<evidence type="ECO:0000256" key="14">
    <source>
        <dbReference type="ARBA" id="ARBA00023136"/>
    </source>
</evidence>
<accession>A0A9P7YZZ1</accession>
<keyword evidence="6" id="KW-0138">CF(0)</keyword>
<dbReference type="GO" id="GO:0045259">
    <property type="term" value="C:proton-transporting ATP synthase complex"/>
    <property type="evidence" value="ECO:0007669"/>
    <property type="project" value="UniProtKB-KW"/>
</dbReference>
<comment type="caution">
    <text evidence="18">The sequence shown here is derived from an EMBL/GenBank/DDBJ whole genome shotgun (WGS) entry which is preliminary data.</text>
</comment>
<dbReference type="Pfam" id="PF04718">
    <property type="entry name" value="ATP-synt_G"/>
    <property type="match status" value="1"/>
</dbReference>
<evidence type="ECO:0000256" key="13">
    <source>
        <dbReference type="ARBA" id="ARBA00023128"/>
    </source>
</evidence>
<organism evidence="18 19">
    <name type="scientific">Calycina marina</name>
    <dbReference type="NCBI Taxonomy" id="1763456"/>
    <lineage>
        <taxon>Eukaryota</taxon>
        <taxon>Fungi</taxon>
        <taxon>Dikarya</taxon>
        <taxon>Ascomycota</taxon>
        <taxon>Pezizomycotina</taxon>
        <taxon>Leotiomycetes</taxon>
        <taxon>Helotiales</taxon>
        <taxon>Pezizellaceae</taxon>
        <taxon>Calycina</taxon>
    </lineage>
</organism>
<keyword evidence="7" id="KW-0479">Metal-binding</keyword>
<evidence type="ECO:0000259" key="17">
    <source>
        <dbReference type="Pfam" id="PF00107"/>
    </source>
</evidence>
<dbReference type="GO" id="GO:0046872">
    <property type="term" value="F:metal ion binding"/>
    <property type="evidence" value="ECO:0007669"/>
    <property type="project" value="UniProtKB-KW"/>
</dbReference>
<evidence type="ECO:0000256" key="2">
    <source>
        <dbReference type="ARBA" id="ARBA00004325"/>
    </source>
</evidence>
<dbReference type="GO" id="GO:0031966">
    <property type="term" value="C:mitochondrial membrane"/>
    <property type="evidence" value="ECO:0007669"/>
    <property type="project" value="UniProtKB-SubCell"/>
</dbReference>
<evidence type="ECO:0000256" key="3">
    <source>
        <dbReference type="ARBA" id="ARBA00005699"/>
    </source>
</evidence>
<dbReference type="Pfam" id="PF00107">
    <property type="entry name" value="ADH_zinc_N"/>
    <property type="match status" value="1"/>
</dbReference>
<evidence type="ECO:0000313" key="18">
    <source>
        <dbReference type="EMBL" id="KAG9242492.1"/>
    </source>
</evidence>
<evidence type="ECO:0000256" key="12">
    <source>
        <dbReference type="ARBA" id="ARBA00023065"/>
    </source>
</evidence>
<dbReference type="Proteomes" id="UP000887226">
    <property type="component" value="Unassembled WGS sequence"/>
</dbReference>
<evidence type="ECO:0000256" key="7">
    <source>
        <dbReference type="ARBA" id="ARBA00022723"/>
    </source>
</evidence>
<evidence type="ECO:0000256" key="1">
    <source>
        <dbReference type="ARBA" id="ARBA00001947"/>
    </source>
</evidence>
<feature type="compositionally biased region" description="Basic and acidic residues" evidence="16">
    <location>
        <begin position="303"/>
        <end position="331"/>
    </location>
</feature>